<dbReference type="EMBL" id="QOQW01000032">
    <property type="protein sequence ID" value="RCK77816.1"/>
    <property type="molecule type" value="Genomic_DNA"/>
</dbReference>
<keyword evidence="2" id="KW-1133">Transmembrane helix</keyword>
<evidence type="ECO:0000256" key="3">
    <source>
        <dbReference type="SAM" id="SignalP"/>
    </source>
</evidence>
<comment type="caution">
    <text evidence="4">The sequence shown here is derived from an EMBL/GenBank/DDBJ whole genome shotgun (WGS) entry which is preliminary data.</text>
</comment>
<feature type="chain" id="PRO_5016884624" evidence="3">
    <location>
        <begin position="29"/>
        <end position="850"/>
    </location>
</feature>
<evidence type="ECO:0000256" key="2">
    <source>
        <dbReference type="SAM" id="Phobius"/>
    </source>
</evidence>
<evidence type="ECO:0000313" key="5">
    <source>
        <dbReference type="Proteomes" id="UP000252355"/>
    </source>
</evidence>
<name>A0A367ZIB5_9BACT</name>
<feature type="signal peptide" evidence="3">
    <location>
        <begin position="1"/>
        <end position="28"/>
    </location>
</feature>
<feature type="region of interest" description="Disordered" evidence="1">
    <location>
        <begin position="80"/>
        <end position="128"/>
    </location>
</feature>
<keyword evidence="2" id="KW-0812">Transmembrane</keyword>
<evidence type="ECO:0000256" key="1">
    <source>
        <dbReference type="SAM" id="MobiDB-lite"/>
    </source>
</evidence>
<proteinExistence type="predicted"/>
<evidence type="ECO:0000313" key="4">
    <source>
        <dbReference type="EMBL" id="RCK77816.1"/>
    </source>
</evidence>
<organism evidence="4 5">
    <name type="scientific">Candidatus Ozemobacter sibiricus</name>
    <dbReference type="NCBI Taxonomy" id="2268124"/>
    <lineage>
        <taxon>Bacteria</taxon>
        <taxon>Candidatus Ozemobacteria</taxon>
        <taxon>Candidatus Ozemobacterales</taxon>
        <taxon>Candidatus Ozemobacteraceae</taxon>
        <taxon>Candidatus Ozemobacter</taxon>
    </lineage>
</organism>
<sequence>MMKPRACHPLTWILILSLFGQTLVPAFGQEGDAIQARHRALTAAYEAYADAVSRGAPPDETNQRLQAYLAAKKAYEELVPPASPAQPAAGASSDGSPPAGVSAVESSAQNSPQATVQTTPPAPTTQEKKSWFGQMFQKARDLLLGKPGSKEMPLLEKILWNVGRSLVPSLGVMLATALLAPLSPVAMIAGGILVGAALGGVMTYAYEKRMNARYRDKPKEDAKIWRDVSVSATIEAIMAPFNLATGGLFGMVGPTMGNAIYRVAATQAALSFAGSALSSTVGGGVKNLWAKYYFHYPEKIAAAEKRIDEILEGHLAAGTPLTEADIKELDMLRAKIDEMKGESYSHEDFTKDMKRAALSSVISGFAGSVLSDRLYTYDKGRWADRLSVRIFGSTAKGKALSSLVSTMPTNFAGGAANAWLNKSFINDDIKAMRAEQARYAPGTAPYEYYNRVIAGMEAKRDAINVTRAGVDTMLDRLAVRSAQLTVEALKYNLYDGPKARKEAIDRAYRQQDPEWQKAAKLYEKYQKEVAGRPDPTLIRNPANFARAYAAWNKRVEAARREWLQQCEAAEAAQDRPLNQSIRAELAARYDKEYKLNQMLELGRLQGGYAHVKAMKAILVDKDPKLAELPENELNRLAIQAIVQSYQAKAEQTTARVNAIEDTFKKVADYKAGRLTLSEAEARRLQGQAALISPSQYKAALVEQKVYAMKAQDARWSDVRDAMPRLLAEAEAQMVKHYGGWTAVLAAEAYANGLAKYKYNPDGSVAFTKEAAALLGTARSTATKTAVDDFNNKINSAIMSNLLPQSSEREAEYEEMMKTYARSALTSGNKALLESLLGIASDKILGAFSRR</sequence>
<accession>A0A367ZIB5</accession>
<feature type="transmembrane region" description="Helical" evidence="2">
    <location>
        <begin position="185"/>
        <end position="206"/>
    </location>
</feature>
<gene>
    <name evidence="4" type="ORF">OZSIB_2585</name>
</gene>
<reference evidence="4 5" key="1">
    <citation type="submission" date="2018-05" db="EMBL/GenBank/DDBJ databases">
        <title>A metagenomic window into the 2 km-deep terrestrial subsurface aquifer revealed taxonomically and functionally diverse microbial community comprising novel uncultured bacterial lineages.</title>
        <authorList>
            <person name="Kadnikov V.V."/>
            <person name="Mardanov A.V."/>
            <person name="Beletsky A.V."/>
            <person name="Banks D."/>
            <person name="Pimenov N.V."/>
            <person name="Frank Y.A."/>
            <person name="Karnachuk O.V."/>
            <person name="Ravin N.V."/>
        </authorList>
    </citation>
    <scope>NUCLEOTIDE SEQUENCE [LARGE SCALE GENOMIC DNA]</scope>
    <source>
        <strain evidence="4">BY5</strain>
    </source>
</reference>
<protein>
    <submittedName>
        <fullName evidence="4">Uncharacterized protein</fullName>
    </submittedName>
</protein>
<keyword evidence="3" id="KW-0732">Signal</keyword>
<dbReference type="Proteomes" id="UP000252355">
    <property type="component" value="Unassembled WGS sequence"/>
</dbReference>
<keyword evidence="2" id="KW-0472">Membrane</keyword>
<dbReference type="AlphaFoldDB" id="A0A367ZIB5"/>
<feature type="compositionally biased region" description="Low complexity" evidence="1">
    <location>
        <begin position="85"/>
        <end position="103"/>
    </location>
</feature>